<evidence type="ECO:0000256" key="6">
    <source>
        <dbReference type="SAM" id="Phobius"/>
    </source>
</evidence>
<dbReference type="Pfam" id="PF03595">
    <property type="entry name" value="SLAC1"/>
    <property type="match status" value="1"/>
</dbReference>
<feature type="transmembrane region" description="Helical" evidence="6">
    <location>
        <begin position="189"/>
        <end position="207"/>
    </location>
</feature>
<sequence>MTDVDLHEKGHAHDVEKGKDHDHAHGHGHVDINDPNRPRYGFKQRLHHFTWAWFTTSMSTGGLALLIFAQPFQFPGLRQIGLAVYIINIIIFTILNACLIARFIIHTGDLTASITHPREGFFVPTYFLSLATLITSTQRYAIPDNDTNLVWAIKTAFWGYVTISLLLAIGQFSYVFSAHSFGLHTMMPTWILPIFPIMLSGTIASVIAETQPAIDALPIIVAGLTCQGLGISVAFMMYAHMIGRLMQAGLPNREHRPGLYMNVGPPAFTALALIGMANGLPDEFDMQVAGISAKPLIQVWALVAAIFLWALALWWFGVATVAVIRSPPKYFHLGWWAMVFPNTGWVLATITIGKALGNDGVLYVATGMSVVLLIMFFFVGYHLIRAVKIQDIMYPGRDEDVNDH</sequence>
<name>A0A9P9BXA3_9PEZI</name>
<keyword evidence="2 6" id="KW-0812">Transmembrane</keyword>
<evidence type="ECO:0000256" key="5">
    <source>
        <dbReference type="SAM" id="MobiDB-lite"/>
    </source>
</evidence>
<evidence type="ECO:0000256" key="3">
    <source>
        <dbReference type="ARBA" id="ARBA00022989"/>
    </source>
</evidence>
<feature type="transmembrane region" description="Helical" evidence="6">
    <location>
        <begin position="157"/>
        <end position="177"/>
    </location>
</feature>
<dbReference type="Gene3D" id="1.50.10.150">
    <property type="entry name" value="Voltage-dependent anion channel"/>
    <property type="match status" value="1"/>
</dbReference>
<evidence type="ECO:0000313" key="8">
    <source>
        <dbReference type="Proteomes" id="UP000756346"/>
    </source>
</evidence>
<dbReference type="EMBL" id="JAGTJQ010000003">
    <property type="protein sequence ID" value="KAH7035881.1"/>
    <property type="molecule type" value="Genomic_DNA"/>
</dbReference>
<dbReference type="OrthoDB" id="2901184at2759"/>
<dbReference type="InterPro" id="IPR004695">
    <property type="entry name" value="SLAC1/Mae1/Ssu1/TehA"/>
</dbReference>
<feature type="transmembrane region" description="Helical" evidence="6">
    <location>
        <begin position="80"/>
        <end position="101"/>
    </location>
</feature>
<proteinExistence type="predicted"/>
<feature type="transmembrane region" description="Helical" evidence="6">
    <location>
        <begin position="362"/>
        <end position="384"/>
    </location>
</feature>
<dbReference type="RefSeq" id="XP_046015974.1">
    <property type="nucleotide sequence ID" value="XM_046149616.1"/>
</dbReference>
<dbReference type="PANTHER" id="PTHR31162">
    <property type="entry name" value="MALIC ACID TRANSPORT PROTEIN-RELATED"/>
    <property type="match status" value="1"/>
</dbReference>
<reference evidence="7" key="1">
    <citation type="journal article" date="2021" name="Nat. Commun.">
        <title>Genetic determinants of endophytism in the Arabidopsis root mycobiome.</title>
        <authorList>
            <person name="Mesny F."/>
            <person name="Miyauchi S."/>
            <person name="Thiergart T."/>
            <person name="Pickel B."/>
            <person name="Atanasova L."/>
            <person name="Karlsson M."/>
            <person name="Huettel B."/>
            <person name="Barry K.W."/>
            <person name="Haridas S."/>
            <person name="Chen C."/>
            <person name="Bauer D."/>
            <person name="Andreopoulos W."/>
            <person name="Pangilinan J."/>
            <person name="LaButti K."/>
            <person name="Riley R."/>
            <person name="Lipzen A."/>
            <person name="Clum A."/>
            <person name="Drula E."/>
            <person name="Henrissat B."/>
            <person name="Kohler A."/>
            <person name="Grigoriev I.V."/>
            <person name="Martin F.M."/>
            <person name="Hacquard S."/>
        </authorList>
    </citation>
    <scope>NUCLEOTIDE SEQUENCE</scope>
    <source>
        <strain evidence="7">MPI-CAGE-CH-0230</strain>
    </source>
</reference>
<feature type="transmembrane region" description="Helical" evidence="6">
    <location>
        <begin position="49"/>
        <end position="68"/>
    </location>
</feature>
<dbReference type="AlphaFoldDB" id="A0A9P9BXA3"/>
<dbReference type="InterPro" id="IPR038665">
    <property type="entry name" value="Voltage-dep_anion_channel_sf"/>
</dbReference>
<keyword evidence="4 6" id="KW-0472">Membrane</keyword>
<evidence type="ECO:0000256" key="2">
    <source>
        <dbReference type="ARBA" id="ARBA00022692"/>
    </source>
</evidence>
<evidence type="ECO:0000256" key="4">
    <source>
        <dbReference type="ARBA" id="ARBA00023136"/>
    </source>
</evidence>
<protein>
    <submittedName>
        <fullName evidence="7">Voltage-dependent anion channel</fullName>
    </submittedName>
</protein>
<comment type="caution">
    <text evidence="7">The sequence shown here is derived from an EMBL/GenBank/DDBJ whole genome shotgun (WGS) entry which is preliminary data.</text>
</comment>
<comment type="subcellular location">
    <subcellularLocation>
        <location evidence="1">Membrane</location>
        <topology evidence="1">Multi-pass membrane protein</topology>
    </subcellularLocation>
</comment>
<gene>
    <name evidence="7" type="ORF">B0I36DRAFT_238455</name>
</gene>
<dbReference type="GO" id="GO:0016020">
    <property type="term" value="C:membrane"/>
    <property type="evidence" value="ECO:0007669"/>
    <property type="project" value="UniProtKB-SubCell"/>
</dbReference>
<dbReference type="GeneID" id="70179162"/>
<keyword evidence="3 6" id="KW-1133">Transmembrane helix</keyword>
<feature type="transmembrane region" description="Helical" evidence="6">
    <location>
        <begin position="219"/>
        <end position="238"/>
    </location>
</feature>
<organism evidence="7 8">
    <name type="scientific">Microdochium trichocladiopsis</name>
    <dbReference type="NCBI Taxonomy" id="1682393"/>
    <lineage>
        <taxon>Eukaryota</taxon>
        <taxon>Fungi</taxon>
        <taxon>Dikarya</taxon>
        <taxon>Ascomycota</taxon>
        <taxon>Pezizomycotina</taxon>
        <taxon>Sordariomycetes</taxon>
        <taxon>Xylariomycetidae</taxon>
        <taxon>Xylariales</taxon>
        <taxon>Microdochiaceae</taxon>
        <taxon>Microdochium</taxon>
    </lineage>
</organism>
<feature type="transmembrane region" description="Helical" evidence="6">
    <location>
        <begin position="335"/>
        <end position="356"/>
    </location>
</feature>
<dbReference type="Proteomes" id="UP000756346">
    <property type="component" value="Unassembled WGS sequence"/>
</dbReference>
<keyword evidence="8" id="KW-1185">Reference proteome</keyword>
<feature type="transmembrane region" description="Helical" evidence="6">
    <location>
        <begin position="259"/>
        <end position="277"/>
    </location>
</feature>
<accession>A0A9P9BXA3</accession>
<evidence type="ECO:0000313" key="7">
    <source>
        <dbReference type="EMBL" id="KAH7035881.1"/>
    </source>
</evidence>
<dbReference type="GO" id="GO:0015140">
    <property type="term" value="F:malate transmembrane transporter activity"/>
    <property type="evidence" value="ECO:0007669"/>
    <property type="project" value="InterPro"/>
</dbReference>
<feature type="transmembrane region" description="Helical" evidence="6">
    <location>
        <begin position="121"/>
        <end position="142"/>
    </location>
</feature>
<dbReference type="CDD" id="cd09317">
    <property type="entry name" value="TDT_Mae1_like"/>
    <property type="match status" value="1"/>
</dbReference>
<dbReference type="PANTHER" id="PTHR31162:SF0">
    <property type="entry name" value="MALIC ACID TRANSPORT PROTEIN"/>
    <property type="match status" value="1"/>
</dbReference>
<feature type="region of interest" description="Disordered" evidence="5">
    <location>
        <begin position="1"/>
        <end position="36"/>
    </location>
</feature>
<evidence type="ECO:0000256" key="1">
    <source>
        <dbReference type="ARBA" id="ARBA00004141"/>
    </source>
</evidence>
<dbReference type="InterPro" id="IPR030185">
    <property type="entry name" value="Mae1"/>
</dbReference>
<feature type="transmembrane region" description="Helical" evidence="6">
    <location>
        <begin position="297"/>
        <end position="323"/>
    </location>
</feature>